<keyword evidence="2" id="KW-1133">Transmembrane helix</keyword>
<keyword evidence="4" id="KW-1185">Reference proteome</keyword>
<protein>
    <recommendedName>
        <fullName evidence="5">Potassium channel domain-containing protein</fullName>
    </recommendedName>
</protein>
<dbReference type="EMBL" id="JBFAKC010000006">
    <property type="protein sequence ID" value="MEV0708938.1"/>
    <property type="molecule type" value="Genomic_DNA"/>
</dbReference>
<name>A0ABV3FU32_9NOCA</name>
<reference evidence="3 4" key="1">
    <citation type="submission" date="2024-06" db="EMBL/GenBank/DDBJ databases">
        <title>The Natural Products Discovery Center: Release of the First 8490 Sequenced Strains for Exploring Actinobacteria Biosynthetic Diversity.</title>
        <authorList>
            <person name="Kalkreuter E."/>
            <person name="Kautsar S.A."/>
            <person name="Yang D."/>
            <person name="Bader C.D."/>
            <person name="Teijaro C.N."/>
            <person name="Fluegel L."/>
            <person name="Davis C.M."/>
            <person name="Simpson J.R."/>
            <person name="Lauterbach L."/>
            <person name="Steele A.D."/>
            <person name="Gui C."/>
            <person name="Meng S."/>
            <person name="Li G."/>
            <person name="Viehrig K."/>
            <person name="Ye F."/>
            <person name="Su P."/>
            <person name="Kiefer A.F."/>
            <person name="Nichols A."/>
            <person name="Cepeda A.J."/>
            <person name="Yan W."/>
            <person name="Fan B."/>
            <person name="Jiang Y."/>
            <person name="Adhikari A."/>
            <person name="Zheng C.-J."/>
            <person name="Schuster L."/>
            <person name="Cowan T.M."/>
            <person name="Smanski M.J."/>
            <person name="Chevrette M.G."/>
            <person name="De Carvalho L.P.S."/>
            <person name="Shen B."/>
        </authorList>
    </citation>
    <scope>NUCLEOTIDE SEQUENCE [LARGE SCALE GENOMIC DNA]</scope>
    <source>
        <strain evidence="3 4">NPDC050403</strain>
    </source>
</reference>
<feature type="transmembrane region" description="Helical" evidence="2">
    <location>
        <begin position="269"/>
        <end position="290"/>
    </location>
</feature>
<keyword evidence="2" id="KW-0472">Membrane</keyword>
<sequence length="296" mass="33398">MTDGVHRDEMTTDVRLMTYLIERDAAGHCERIELSARSQPGEAAPTERQLLAEFHHRVEKLVIDYEQSEVPPRGDELIFRDIYEEAGRHHEGPEPPGTDQPTPHGSTDRYAAVTKLLALETEFRGPRRLSGTQHTYLAEWYEKLGPALRAVDLHAHSALAYKRATWLHGVAEDFTAQDRCRLARARAKRRATRPAWRRIPGWISDVLCGYGFRPFLLLAWIAAQLVLFTGLLLAVESLTLGDSIQICLTNYLNPVGIGDLGSIGVGGRVLLLVEAWTGIVFTSVFFALLVRRWFRF</sequence>
<accession>A0ABV3FU32</accession>
<gene>
    <name evidence="3" type="ORF">AB0I48_15370</name>
</gene>
<evidence type="ECO:0000256" key="2">
    <source>
        <dbReference type="SAM" id="Phobius"/>
    </source>
</evidence>
<dbReference type="Proteomes" id="UP001551695">
    <property type="component" value="Unassembled WGS sequence"/>
</dbReference>
<evidence type="ECO:0008006" key="5">
    <source>
        <dbReference type="Google" id="ProtNLM"/>
    </source>
</evidence>
<evidence type="ECO:0000313" key="4">
    <source>
        <dbReference type="Proteomes" id="UP001551695"/>
    </source>
</evidence>
<evidence type="ECO:0000313" key="3">
    <source>
        <dbReference type="EMBL" id="MEV0708938.1"/>
    </source>
</evidence>
<comment type="caution">
    <text evidence="3">The sequence shown here is derived from an EMBL/GenBank/DDBJ whole genome shotgun (WGS) entry which is preliminary data.</text>
</comment>
<proteinExistence type="predicted"/>
<organism evidence="3 4">
    <name type="scientific">Nocardia aurea</name>
    <dbReference type="NCBI Taxonomy" id="2144174"/>
    <lineage>
        <taxon>Bacteria</taxon>
        <taxon>Bacillati</taxon>
        <taxon>Actinomycetota</taxon>
        <taxon>Actinomycetes</taxon>
        <taxon>Mycobacteriales</taxon>
        <taxon>Nocardiaceae</taxon>
        <taxon>Nocardia</taxon>
    </lineage>
</organism>
<feature type="transmembrane region" description="Helical" evidence="2">
    <location>
        <begin position="215"/>
        <end position="235"/>
    </location>
</feature>
<dbReference type="RefSeq" id="WP_355084565.1">
    <property type="nucleotide sequence ID" value="NZ_JBEXKW010000010.1"/>
</dbReference>
<feature type="region of interest" description="Disordered" evidence="1">
    <location>
        <begin position="87"/>
        <end position="107"/>
    </location>
</feature>
<keyword evidence="2" id="KW-0812">Transmembrane</keyword>
<evidence type="ECO:0000256" key="1">
    <source>
        <dbReference type="SAM" id="MobiDB-lite"/>
    </source>
</evidence>